<dbReference type="Proteomes" id="UP000283832">
    <property type="component" value="Unassembled WGS sequence"/>
</dbReference>
<protein>
    <submittedName>
        <fullName evidence="1">Uncharacterized protein</fullName>
    </submittedName>
</protein>
<accession>A0A418MPV3</accession>
<reference evidence="1 2" key="1">
    <citation type="submission" date="2018-08" db="EMBL/GenBank/DDBJ databases">
        <title>Jishengella sp. nov., isolated from a root of Azadirachta indica A. Juss. var. siamensis Valenton.</title>
        <authorList>
            <person name="Kuncharoen N."/>
            <person name="Tanasupawat S."/>
            <person name="Kudo T."/>
            <person name="Ohkuma M."/>
        </authorList>
    </citation>
    <scope>NUCLEOTIDE SEQUENCE [LARGE SCALE GENOMIC DNA]</scope>
    <source>
        <strain evidence="1 2">AZ1-13</strain>
    </source>
</reference>
<gene>
    <name evidence="1" type="ORF">D2L64_22515</name>
</gene>
<name>A0A418MPV3_9ACTN</name>
<dbReference type="RefSeq" id="WP_119579203.1">
    <property type="nucleotide sequence ID" value="NZ_QXEC01000027.1"/>
</dbReference>
<organism evidence="1 2">
    <name type="scientific">Micromonospora radicis</name>
    <dbReference type="NCBI Taxonomy" id="1894971"/>
    <lineage>
        <taxon>Bacteria</taxon>
        <taxon>Bacillati</taxon>
        <taxon>Actinomycetota</taxon>
        <taxon>Actinomycetes</taxon>
        <taxon>Micromonosporales</taxon>
        <taxon>Micromonosporaceae</taxon>
        <taxon>Micromonospora</taxon>
    </lineage>
</organism>
<proteinExistence type="predicted"/>
<evidence type="ECO:0000313" key="2">
    <source>
        <dbReference type="Proteomes" id="UP000283832"/>
    </source>
</evidence>
<evidence type="ECO:0000313" key="1">
    <source>
        <dbReference type="EMBL" id="RIV34527.1"/>
    </source>
</evidence>
<comment type="caution">
    <text evidence="1">The sequence shown here is derived from an EMBL/GenBank/DDBJ whole genome shotgun (WGS) entry which is preliminary data.</text>
</comment>
<dbReference type="OrthoDB" id="9181599at2"/>
<keyword evidence="2" id="KW-1185">Reference proteome</keyword>
<sequence length="78" mass="8859">MNDRFAYAQLFTYSRDGRPAAFIHPNGGQEEWEAENYDTLHLNRAAADGWRVISVQPDESDNVAYLLEKRTQSRPGGS</sequence>
<dbReference type="AlphaFoldDB" id="A0A418MPV3"/>
<dbReference type="EMBL" id="QXEC01000027">
    <property type="protein sequence ID" value="RIV34527.1"/>
    <property type="molecule type" value="Genomic_DNA"/>
</dbReference>